<protein>
    <recommendedName>
        <fullName evidence="4">DUF3995 domain-containing protein</fullName>
    </recommendedName>
</protein>
<keyword evidence="3" id="KW-1185">Reference proteome</keyword>
<gene>
    <name evidence="2" type="ORF">GQ466_28955</name>
</gene>
<comment type="caution">
    <text evidence="2">The sequence shown here is derived from an EMBL/GenBank/DDBJ whole genome shotgun (WGS) entry which is preliminary data.</text>
</comment>
<evidence type="ECO:0000256" key="1">
    <source>
        <dbReference type="SAM" id="Phobius"/>
    </source>
</evidence>
<dbReference type="RefSeq" id="WP_161106240.1">
    <property type="nucleotide sequence ID" value="NZ_JBHLYI010000021.1"/>
</dbReference>
<organism evidence="2 3">
    <name type="scientific">Actinomadura rayongensis</name>
    <dbReference type="NCBI Taxonomy" id="1429076"/>
    <lineage>
        <taxon>Bacteria</taxon>
        <taxon>Bacillati</taxon>
        <taxon>Actinomycetota</taxon>
        <taxon>Actinomycetes</taxon>
        <taxon>Streptosporangiales</taxon>
        <taxon>Thermomonosporaceae</taxon>
        <taxon>Actinomadura</taxon>
    </lineage>
</organism>
<proteinExistence type="predicted"/>
<reference evidence="2 3" key="1">
    <citation type="submission" date="2019-12" db="EMBL/GenBank/DDBJ databases">
        <title>Nocardia macrotermitis sp. nov. and Nocardia aurantia sp. nov., isolated from the gut of the fungus growing-termite Macrotermes natalensis.</title>
        <authorList>
            <person name="Christine B."/>
            <person name="Rene B."/>
        </authorList>
    </citation>
    <scope>NUCLEOTIDE SEQUENCE [LARGE SCALE GENOMIC DNA]</scope>
    <source>
        <strain evidence="2 3">DSM 102126</strain>
    </source>
</reference>
<dbReference type="OrthoDB" id="2717873at2"/>
<sequence length="195" mass="20772">MSVVTESRGRVRSAWVVAHRPVAGVPRWARVAAFAVPLVVLPSSAWRVAVCVLHLPVADGMDGWDGPGPVPLELYVLGLSVVSELLAFTAVGLVAAWGEVFPRWVPFWRGRRVPTGLAVVPGAVGSAALTVLWTALLAGLAFGRAPRGADGGTSPLNVHDWRGVLALACYVPLILWGPLLAAVTYAYYRRRAHGR</sequence>
<evidence type="ECO:0000313" key="2">
    <source>
        <dbReference type="EMBL" id="MXQ68052.1"/>
    </source>
</evidence>
<evidence type="ECO:0008006" key="4">
    <source>
        <dbReference type="Google" id="ProtNLM"/>
    </source>
</evidence>
<feature type="transmembrane region" description="Helical" evidence="1">
    <location>
        <begin position="75"/>
        <end position="97"/>
    </location>
</feature>
<feature type="transmembrane region" description="Helical" evidence="1">
    <location>
        <begin position="31"/>
        <end position="55"/>
    </location>
</feature>
<dbReference type="AlphaFoldDB" id="A0A6I4WMY7"/>
<dbReference type="EMBL" id="WUTW01000010">
    <property type="protein sequence ID" value="MXQ68052.1"/>
    <property type="molecule type" value="Genomic_DNA"/>
</dbReference>
<keyword evidence="1" id="KW-0812">Transmembrane</keyword>
<feature type="transmembrane region" description="Helical" evidence="1">
    <location>
        <begin position="118"/>
        <end position="143"/>
    </location>
</feature>
<feature type="transmembrane region" description="Helical" evidence="1">
    <location>
        <begin position="163"/>
        <end position="188"/>
    </location>
</feature>
<evidence type="ECO:0000313" key="3">
    <source>
        <dbReference type="Proteomes" id="UP000431901"/>
    </source>
</evidence>
<accession>A0A6I4WMY7</accession>
<dbReference type="Proteomes" id="UP000431901">
    <property type="component" value="Unassembled WGS sequence"/>
</dbReference>
<keyword evidence="1" id="KW-1133">Transmembrane helix</keyword>
<name>A0A6I4WMY7_9ACTN</name>
<keyword evidence="1" id="KW-0472">Membrane</keyword>